<comment type="caution">
    <text evidence="4">The sequence shown here is derived from an EMBL/GenBank/DDBJ whole genome shotgun (WGS) entry which is preliminary data.</text>
</comment>
<feature type="transmembrane region" description="Helical" evidence="3">
    <location>
        <begin position="9"/>
        <end position="27"/>
    </location>
</feature>
<dbReference type="InterPro" id="IPR010273">
    <property type="entry name" value="DUF881"/>
</dbReference>
<dbReference type="Pfam" id="PF05949">
    <property type="entry name" value="DUF881"/>
    <property type="match status" value="1"/>
</dbReference>
<name>R1CG24_9FIRM</name>
<keyword evidence="3" id="KW-0812">Transmembrane</keyword>
<sequence>MQKKIMNQMIIFFLSGILGYFLITNMLHNTQQYSLVSINSIQMMKNSIQNNRQEIQDLREMIEQKKKELDNYKNAVKEKGSISTVLEQELEQLKMLSGTTDVHGPGIMIRLDDNHDGYKEGEDLNLYIVHDLDVVLIVNDLIAAGAEAISINGKRLTADSGIICGGNVIKINDEEIGAPFIIKAIGDPKLLSAAVNAPNTYGWELKEFFGIKLETIQSDDIPIPRYFKKPEFEYVKPINKEGE</sequence>
<dbReference type="EMBL" id="ARZA01000066">
    <property type="protein sequence ID" value="EOD01265.1"/>
    <property type="molecule type" value="Genomic_DNA"/>
</dbReference>
<keyword evidence="5" id="KW-1185">Reference proteome</keyword>
<proteinExistence type="inferred from homology"/>
<gene>
    <name evidence="4" type="ORF">L21TH_0619</name>
</gene>
<accession>R1CG24</accession>
<dbReference type="STRING" id="1304284.L21TH_0619"/>
<dbReference type="Proteomes" id="UP000013378">
    <property type="component" value="Unassembled WGS sequence"/>
</dbReference>
<dbReference type="RefSeq" id="WP_006308842.1">
    <property type="nucleotide sequence ID" value="NZ_ARZA01000066.1"/>
</dbReference>
<dbReference type="PATRIC" id="fig|1304284.3.peg.608"/>
<dbReference type="OrthoDB" id="9776196at2"/>
<keyword evidence="2" id="KW-0175">Coiled coil</keyword>
<reference evidence="4 5" key="1">
    <citation type="journal article" date="2015" name="Geomicrobiol. J.">
        <title>Caldisalinibacter kiritimatiensis gen. nov., sp. nov., a moderately thermohalophilic thiosulfate-reducing bacterium from a hypersaline microbial mat.</title>
        <authorList>
            <person name="Ben Hania W."/>
            <person name="Joseph M."/>
            <person name="Fiebig A."/>
            <person name="Bunk B."/>
            <person name="Klenk H.-P."/>
            <person name="Fardeau M.-L."/>
            <person name="Spring S."/>
        </authorList>
    </citation>
    <scope>NUCLEOTIDE SEQUENCE [LARGE SCALE GENOMIC DNA]</scope>
    <source>
        <strain evidence="4 5">L21-TH-D2</strain>
    </source>
</reference>
<comment type="similarity">
    <text evidence="1">Belongs to the UPF0749 family.</text>
</comment>
<feature type="coiled-coil region" evidence="2">
    <location>
        <begin position="41"/>
        <end position="82"/>
    </location>
</feature>
<dbReference type="eggNOG" id="COG3879">
    <property type="taxonomic scope" value="Bacteria"/>
</dbReference>
<evidence type="ECO:0000256" key="1">
    <source>
        <dbReference type="ARBA" id="ARBA00009108"/>
    </source>
</evidence>
<dbReference type="PANTHER" id="PTHR37313:SF2">
    <property type="entry name" value="UPF0749 PROTEIN YLXX"/>
    <property type="match status" value="1"/>
</dbReference>
<evidence type="ECO:0000313" key="5">
    <source>
        <dbReference type="Proteomes" id="UP000013378"/>
    </source>
</evidence>
<evidence type="ECO:0000313" key="4">
    <source>
        <dbReference type="EMBL" id="EOD01265.1"/>
    </source>
</evidence>
<keyword evidence="3" id="KW-0472">Membrane</keyword>
<keyword evidence="3" id="KW-1133">Transmembrane helix</keyword>
<dbReference type="PANTHER" id="PTHR37313">
    <property type="entry name" value="UPF0749 PROTEIN RV1825"/>
    <property type="match status" value="1"/>
</dbReference>
<evidence type="ECO:0000256" key="2">
    <source>
        <dbReference type="SAM" id="Coils"/>
    </source>
</evidence>
<organism evidence="4 5">
    <name type="scientific">Caldisalinibacter kiritimatiensis</name>
    <dbReference type="NCBI Taxonomy" id="1304284"/>
    <lineage>
        <taxon>Bacteria</taxon>
        <taxon>Bacillati</taxon>
        <taxon>Bacillota</taxon>
        <taxon>Tissierellia</taxon>
        <taxon>Tissierellales</taxon>
        <taxon>Thermohalobacteraceae</taxon>
        <taxon>Caldisalinibacter</taxon>
    </lineage>
</organism>
<evidence type="ECO:0000256" key="3">
    <source>
        <dbReference type="SAM" id="Phobius"/>
    </source>
</evidence>
<dbReference type="Gene3D" id="3.30.70.1880">
    <property type="entry name" value="Protein of unknown function DUF881"/>
    <property type="match status" value="1"/>
</dbReference>
<dbReference type="AlphaFoldDB" id="R1CG24"/>
<protein>
    <submittedName>
        <fullName evidence="4">Division initiation protein</fullName>
    </submittedName>
</protein>